<name>A0AAN4VXD0_9BACT</name>
<proteinExistence type="predicted"/>
<organism evidence="1 2">
    <name type="scientific">Persicobacter diffluens</name>
    <dbReference type="NCBI Taxonomy" id="981"/>
    <lineage>
        <taxon>Bacteria</taxon>
        <taxon>Pseudomonadati</taxon>
        <taxon>Bacteroidota</taxon>
        <taxon>Cytophagia</taxon>
        <taxon>Cytophagales</taxon>
        <taxon>Persicobacteraceae</taxon>
        <taxon>Persicobacter</taxon>
    </lineage>
</organism>
<accession>A0AAN4VXD0</accession>
<sequence>MTLKSLDAAALAYIELSLLNKHNSAQQLYLHLKGQTSFLMVS</sequence>
<comment type="caution">
    <text evidence="1">The sequence shown here is derived from an EMBL/GenBank/DDBJ whole genome shotgun (WGS) entry which is preliminary data.</text>
</comment>
<evidence type="ECO:0000313" key="2">
    <source>
        <dbReference type="Proteomes" id="UP001310022"/>
    </source>
</evidence>
<reference evidence="1 2" key="1">
    <citation type="submission" date="2021-12" db="EMBL/GenBank/DDBJ databases">
        <title>Genome sequencing of bacteria with rrn-lacking chromosome and rrn-plasmid.</title>
        <authorList>
            <person name="Anda M."/>
            <person name="Iwasaki W."/>
        </authorList>
    </citation>
    <scope>NUCLEOTIDE SEQUENCE [LARGE SCALE GENOMIC DNA]</scope>
    <source>
        <strain evidence="1 2">NBRC 15940</strain>
    </source>
</reference>
<dbReference type="EMBL" id="BQKE01000001">
    <property type="protein sequence ID" value="GJM61192.1"/>
    <property type="molecule type" value="Genomic_DNA"/>
</dbReference>
<protein>
    <submittedName>
        <fullName evidence="1">Uncharacterized protein</fullName>
    </submittedName>
</protein>
<dbReference type="Proteomes" id="UP001310022">
    <property type="component" value="Unassembled WGS sequence"/>
</dbReference>
<evidence type="ECO:0000313" key="1">
    <source>
        <dbReference type="EMBL" id="GJM61192.1"/>
    </source>
</evidence>
<dbReference type="AlphaFoldDB" id="A0AAN4VXD0"/>
<gene>
    <name evidence="1" type="ORF">PEDI_17440</name>
</gene>
<keyword evidence="2" id="KW-1185">Reference proteome</keyword>